<proteinExistence type="predicted"/>
<dbReference type="AlphaFoldDB" id="A0A4R5MLJ3"/>
<evidence type="ECO:0000313" key="2">
    <source>
        <dbReference type="Proteomes" id="UP000295668"/>
    </source>
</evidence>
<dbReference type="RefSeq" id="WP_133262280.1">
    <property type="nucleotide sequence ID" value="NZ_SJCY01000004.1"/>
</dbReference>
<gene>
    <name evidence="1" type="ORF">EZJ43_08525</name>
</gene>
<accession>A0A4R5MLJ3</accession>
<dbReference type="EMBL" id="SJCY01000004">
    <property type="protein sequence ID" value="TDG36551.1"/>
    <property type="molecule type" value="Genomic_DNA"/>
</dbReference>
<dbReference type="OrthoDB" id="5431039at2"/>
<name>A0A4R5MLJ3_9SPHI</name>
<dbReference type="Proteomes" id="UP000295668">
    <property type="component" value="Unassembled WGS sequence"/>
</dbReference>
<dbReference type="InterPro" id="IPR036412">
    <property type="entry name" value="HAD-like_sf"/>
</dbReference>
<sequence>MNLNPKIIAVDFDGTIVEHKYPNIGKEMLFAFATLKELQEKGHHLILWTYREGELLQEAVDYCAENGLVFYAVNESYLGESKEVSYSRKLNADLFIDDRNLGGFVGWDEVWQMLHPDGGAFIHKLKNPKAHHNFREKKSFSFWRK</sequence>
<dbReference type="Gene3D" id="3.40.50.1000">
    <property type="entry name" value="HAD superfamily/HAD-like"/>
    <property type="match status" value="1"/>
</dbReference>
<dbReference type="GO" id="GO:0016787">
    <property type="term" value="F:hydrolase activity"/>
    <property type="evidence" value="ECO:0007669"/>
    <property type="project" value="UniProtKB-KW"/>
</dbReference>
<dbReference type="InterPro" id="IPR023214">
    <property type="entry name" value="HAD_sf"/>
</dbReference>
<organism evidence="1 2">
    <name type="scientific">Pedobacter changchengzhani</name>
    <dbReference type="NCBI Taxonomy" id="2529274"/>
    <lineage>
        <taxon>Bacteria</taxon>
        <taxon>Pseudomonadati</taxon>
        <taxon>Bacteroidota</taxon>
        <taxon>Sphingobacteriia</taxon>
        <taxon>Sphingobacteriales</taxon>
        <taxon>Sphingobacteriaceae</taxon>
        <taxon>Pedobacter</taxon>
    </lineage>
</organism>
<keyword evidence="2" id="KW-1185">Reference proteome</keyword>
<keyword evidence="1" id="KW-0378">Hydrolase</keyword>
<comment type="caution">
    <text evidence="1">The sequence shown here is derived from an EMBL/GenBank/DDBJ whole genome shotgun (WGS) entry which is preliminary data.</text>
</comment>
<reference evidence="1 2" key="1">
    <citation type="submission" date="2019-02" db="EMBL/GenBank/DDBJ databases">
        <title>Pedobacter sp. nov., a novel speices isolated from soil of pinguins habitat in Antarcitica.</title>
        <authorList>
            <person name="He R.-H."/>
        </authorList>
    </citation>
    <scope>NUCLEOTIDE SEQUENCE [LARGE SCALE GENOMIC DNA]</scope>
    <source>
        <strain evidence="1 2">E01020</strain>
    </source>
</reference>
<dbReference type="NCBIfam" id="NF046079">
    <property type="entry name" value="HAD_phos_BT0820"/>
    <property type="match status" value="1"/>
</dbReference>
<dbReference type="SUPFAM" id="SSF56784">
    <property type="entry name" value="HAD-like"/>
    <property type="match status" value="1"/>
</dbReference>
<evidence type="ECO:0000313" key="1">
    <source>
        <dbReference type="EMBL" id="TDG36551.1"/>
    </source>
</evidence>
<protein>
    <submittedName>
        <fullName evidence="1">Hydrolase</fullName>
    </submittedName>
</protein>